<reference evidence="2 3" key="1">
    <citation type="submission" date="2020-08" db="EMBL/GenBank/DDBJ databases">
        <title>novel species in genus Nocardioides.</title>
        <authorList>
            <person name="Zhang G."/>
        </authorList>
    </citation>
    <scope>NUCLEOTIDE SEQUENCE [LARGE SCALE GENOMIC DNA]</scope>
    <source>
        <strain evidence="2 3">SC8A-24</strain>
    </source>
</reference>
<keyword evidence="3" id="KW-1185">Reference proteome</keyword>
<dbReference type="Pfam" id="PF02452">
    <property type="entry name" value="PemK_toxin"/>
    <property type="match status" value="1"/>
</dbReference>
<evidence type="ECO:0000256" key="1">
    <source>
        <dbReference type="SAM" id="MobiDB-lite"/>
    </source>
</evidence>
<organism evidence="2 3">
    <name type="scientific">Nocardioides deserti</name>
    <dbReference type="NCBI Taxonomy" id="1588644"/>
    <lineage>
        <taxon>Bacteria</taxon>
        <taxon>Bacillati</taxon>
        <taxon>Actinomycetota</taxon>
        <taxon>Actinomycetes</taxon>
        <taxon>Propionibacteriales</taxon>
        <taxon>Nocardioidaceae</taxon>
        <taxon>Nocardioides</taxon>
    </lineage>
</organism>
<comment type="caution">
    <text evidence="2">The sequence shown here is derived from an EMBL/GenBank/DDBJ whole genome shotgun (WGS) entry which is preliminary data.</text>
</comment>
<evidence type="ECO:0000313" key="2">
    <source>
        <dbReference type="EMBL" id="MBC2960254.1"/>
    </source>
</evidence>
<dbReference type="SUPFAM" id="SSF50118">
    <property type="entry name" value="Cell growth inhibitor/plasmid maintenance toxic component"/>
    <property type="match status" value="1"/>
</dbReference>
<dbReference type="Proteomes" id="UP000604001">
    <property type="component" value="Unassembled WGS sequence"/>
</dbReference>
<protein>
    <submittedName>
        <fullName evidence="2">Type II toxin-antitoxin system PemK/MazF family toxin</fullName>
    </submittedName>
</protein>
<evidence type="ECO:0000313" key="3">
    <source>
        <dbReference type="Proteomes" id="UP000604001"/>
    </source>
</evidence>
<sequence>MSRYERPRAVRRSRSGVLSTLRDAARRLPSRVPLPRFVHAPRADGRPDPGEVVWAWVPYEEDASRGKDRPVLVLARERTPAGERLLALMLTSKDHDRDAADEARWGRHWMDVGAGGWDRQGRPSEVRLDRLLVLDPDAVRREGAALPRGTFDAVAAAAAPYLAEDLAGLRTPGTSPRSGGRPGGRGSGRGATGARRWRPRRR</sequence>
<feature type="compositionally biased region" description="Low complexity" evidence="1">
    <location>
        <begin position="166"/>
        <end position="179"/>
    </location>
</feature>
<feature type="region of interest" description="Disordered" evidence="1">
    <location>
        <begin position="166"/>
        <end position="202"/>
    </location>
</feature>
<dbReference type="InterPro" id="IPR003477">
    <property type="entry name" value="PemK-like"/>
</dbReference>
<gene>
    <name evidence="2" type="ORF">H7344_08105</name>
</gene>
<feature type="compositionally biased region" description="Gly residues" evidence="1">
    <location>
        <begin position="180"/>
        <end position="191"/>
    </location>
</feature>
<proteinExistence type="predicted"/>
<name>A0ABR6U743_9ACTN</name>
<accession>A0ABR6U743</accession>
<dbReference type="EMBL" id="JACMYC010000004">
    <property type="protein sequence ID" value="MBC2960254.1"/>
    <property type="molecule type" value="Genomic_DNA"/>
</dbReference>